<accession>A0A6P7KUF4</accession>
<dbReference type="PANTHER" id="PTHR16146:SF46">
    <property type="entry name" value="INTELECTIN-1A-RELATED"/>
    <property type="match status" value="1"/>
</dbReference>
<dbReference type="AlphaFoldDB" id="A0A6P7KUF4"/>
<evidence type="ECO:0000256" key="3">
    <source>
        <dbReference type="ARBA" id="ARBA00022837"/>
    </source>
</evidence>
<organism evidence="6 7">
    <name type="scientific">Betta splendens</name>
    <name type="common">Siamese fighting fish</name>
    <dbReference type="NCBI Taxonomy" id="158456"/>
    <lineage>
        <taxon>Eukaryota</taxon>
        <taxon>Metazoa</taxon>
        <taxon>Chordata</taxon>
        <taxon>Craniata</taxon>
        <taxon>Vertebrata</taxon>
        <taxon>Euteleostomi</taxon>
        <taxon>Actinopterygii</taxon>
        <taxon>Neopterygii</taxon>
        <taxon>Teleostei</taxon>
        <taxon>Neoteleostei</taxon>
        <taxon>Acanthomorphata</taxon>
        <taxon>Anabantaria</taxon>
        <taxon>Anabantiformes</taxon>
        <taxon>Anabantoidei</taxon>
        <taxon>Osphronemidae</taxon>
        <taxon>Betta</taxon>
    </lineage>
</organism>
<dbReference type="Gene3D" id="3.90.215.10">
    <property type="entry name" value="Gamma Fibrinogen, chain A, domain 1"/>
    <property type="match status" value="1"/>
</dbReference>
<dbReference type="InterPro" id="IPR002181">
    <property type="entry name" value="Fibrinogen_a/b/g_C_dom"/>
</dbReference>
<dbReference type="KEGG" id="bspl:114843558"/>
<dbReference type="NCBIfam" id="NF040941">
    <property type="entry name" value="GGGWT_bact"/>
    <property type="match status" value="1"/>
</dbReference>
<protein>
    <submittedName>
        <fullName evidence="7">Intelectin-like</fullName>
    </submittedName>
</protein>
<dbReference type="InterPro" id="IPR014716">
    <property type="entry name" value="Fibrinogen_a/b/g_C_1"/>
</dbReference>
<dbReference type="GO" id="GO:0046872">
    <property type="term" value="F:metal ion binding"/>
    <property type="evidence" value="ECO:0007669"/>
    <property type="project" value="UniProtKB-KW"/>
</dbReference>
<dbReference type="Proteomes" id="UP000515150">
    <property type="component" value="Chromosome 1"/>
</dbReference>
<gene>
    <name evidence="7" type="primary">LOC114843558</name>
</gene>
<dbReference type="PANTHER" id="PTHR16146">
    <property type="entry name" value="INTELECTIN"/>
    <property type="match status" value="1"/>
</dbReference>
<evidence type="ECO:0000259" key="5">
    <source>
        <dbReference type="PROSITE" id="PS51406"/>
    </source>
</evidence>
<dbReference type="PROSITE" id="PS51406">
    <property type="entry name" value="FIBRINOGEN_C_2"/>
    <property type="match status" value="1"/>
</dbReference>
<dbReference type="RefSeq" id="XP_028986091.2">
    <property type="nucleotide sequence ID" value="XM_029130258.2"/>
</dbReference>
<feature type="domain" description="Fibrinogen C-terminal" evidence="5">
    <location>
        <begin position="14"/>
        <end position="64"/>
    </location>
</feature>
<dbReference type="FunFam" id="3.90.215.10:FF:000015">
    <property type="entry name" value="Intelectin 2"/>
    <property type="match status" value="1"/>
</dbReference>
<evidence type="ECO:0000256" key="4">
    <source>
        <dbReference type="ARBA" id="ARBA00023157"/>
    </source>
</evidence>
<dbReference type="GO" id="GO:0005615">
    <property type="term" value="C:extracellular space"/>
    <property type="evidence" value="ECO:0007669"/>
    <property type="project" value="TreeGrafter"/>
</dbReference>
<sequence length="294" mass="33019">MHNVATINLDQQKNRLRYIAQSCKEIMDRYKEKEDGLYFLTTANGLVYQTFCDMTTDGGGWTLVASVHENNLYGKCSVGDRWSSQQGNNAELPDGEGNWSNRNTFGSAESATSDDFKNPGYYDIVAKDMSVWHVPNNSPLENWRIAAILRYHTDNHFLRLYEGNLHQLFKQYPVKFNVGSCSERGPAFPIVYDHGDKDSTKELYGINLRAEFVPGFITFRPINNERAAMAICSGVKPITGCNTEHYCIGGGGYFPENSGQCGDFTAFDWDRFVGKPGWSASPETTGAAVLLFYR</sequence>
<keyword evidence="6" id="KW-1185">Reference proteome</keyword>
<dbReference type="FunCoup" id="A0A6P7KUF4">
    <property type="interactions" value="84"/>
</dbReference>
<dbReference type="OrthoDB" id="5971203at2759"/>
<keyword evidence="3" id="KW-0106">Calcium</keyword>
<keyword evidence="1" id="KW-0479">Metal-binding</keyword>
<evidence type="ECO:0000256" key="2">
    <source>
        <dbReference type="ARBA" id="ARBA00022734"/>
    </source>
</evidence>
<keyword evidence="2" id="KW-0430">Lectin</keyword>
<dbReference type="InterPro" id="IPR036056">
    <property type="entry name" value="Fibrinogen-like_C"/>
</dbReference>
<evidence type="ECO:0000313" key="6">
    <source>
        <dbReference type="Proteomes" id="UP000515150"/>
    </source>
</evidence>
<dbReference type="SUPFAM" id="SSF56496">
    <property type="entry name" value="Fibrinogen C-terminal domain-like"/>
    <property type="match status" value="1"/>
</dbReference>
<evidence type="ECO:0000313" key="7">
    <source>
        <dbReference type="RefSeq" id="XP_028986091.2"/>
    </source>
</evidence>
<dbReference type="InParanoid" id="A0A6P7KUF4"/>
<reference evidence="7" key="1">
    <citation type="submission" date="2025-08" db="UniProtKB">
        <authorList>
            <consortium name="RefSeq"/>
        </authorList>
    </citation>
    <scope>IDENTIFICATION</scope>
</reference>
<name>A0A6P7KUF4_BETSP</name>
<dbReference type="GO" id="GO:0070492">
    <property type="term" value="F:oligosaccharide binding"/>
    <property type="evidence" value="ECO:0007669"/>
    <property type="project" value="TreeGrafter"/>
</dbReference>
<keyword evidence="4" id="KW-1015">Disulfide bond</keyword>
<dbReference type="Pfam" id="PF00147">
    <property type="entry name" value="Fibrinogen_C"/>
    <property type="match status" value="1"/>
</dbReference>
<dbReference type="GeneID" id="114843558"/>
<evidence type="ECO:0000256" key="1">
    <source>
        <dbReference type="ARBA" id="ARBA00022723"/>
    </source>
</evidence>
<proteinExistence type="predicted"/>